<dbReference type="EMBL" id="PQWB01000042">
    <property type="protein sequence ID" value="POZ61947.1"/>
    <property type="molecule type" value="Genomic_DNA"/>
</dbReference>
<keyword evidence="6" id="KW-1185">Reference proteome</keyword>
<dbReference type="RefSeq" id="WP_103902776.1">
    <property type="nucleotide sequence ID" value="NZ_PQWB01000042.1"/>
</dbReference>
<dbReference type="NCBIfam" id="TIGR03395">
    <property type="entry name" value="sphingomy"/>
    <property type="match status" value="1"/>
</dbReference>
<dbReference type="Pfam" id="PF03372">
    <property type="entry name" value="Exo_endo_phos"/>
    <property type="match status" value="1"/>
</dbReference>
<dbReference type="GO" id="GO:0004767">
    <property type="term" value="F:sphingomyelin phosphodiesterase activity"/>
    <property type="evidence" value="ECO:0007669"/>
    <property type="project" value="InterPro"/>
</dbReference>
<dbReference type="GO" id="GO:0005576">
    <property type="term" value="C:extracellular region"/>
    <property type="evidence" value="ECO:0007669"/>
    <property type="project" value="InterPro"/>
</dbReference>
<reference evidence="6" key="1">
    <citation type="submission" date="2018-02" db="EMBL/GenBank/DDBJ databases">
        <authorList>
            <person name="O'Hara-Hanley K."/>
            <person name="Soby S."/>
        </authorList>
    </citation>
    <scope>NUCLEOTIDE SEQUENCE [LARGE SCALE GENOMIC DNA]</scope>
    <source>
        <strain evidence="6">MWU14-2602</strain>
    </source>
</reference>
<dbReference type="PANTHER" id="PTHR16320">
    <property type="entry name" value="SPHINGOMYELINASE FAMILY MEMBER"/>
    <property type="match status" value="1"/>
</dbReference>
<evidence type="ECO:0000259" key="4">
    <source>
        <dbReference type="Pfam" id="PF03372"/>
    </source>
</evidence>
<gene>
    <name evidence="5" type="primary">sph</name>
    <name evidence="5" type="ORF">C2I19_11200</name>
</gene>
<evidence type="ECO:0000313" key="5">
    <source>
        <dbReference type="EMBL" id="POZ61947.1"/>
    </source>
</evidence>
<dbReference type="PANTHER" id="PTHR16320:SF23">
    <property type="entry name" value="SPHINGOMYELINASE C 1"/>
    <property type="match status" value="1"/>
</dbReference>
<feature type="signal peptide" evidence="3">
    <location>
        <begin position="1"/>
        <end position="20"/>
    </location>
</feature>
<dbReference type="OrthoDB" id="338539at2"/>
<comment type="caution">
    <text evidence="5">The sequence shown here is derived from an EMBL/GenBank/DDBJ whole genome shotgun (WGS) entry which is preliminary data.</text>
</comment>
<accession>A0A2S5DG10</accession>
<evidence type="ECO:0000256" key="1">
    <source>
        <dbReference type="ARBA" id="ARBA00022729"/>
    </source>
</evidence>
<feature type="chain" id="PRO_5015565730" evidence="3">
    <location>
        <begin position="21"/>
        <end position="525"/>
    </location>
</feature>
<dbReference type="AlphaFoldDB" id="A0A2S5DG10"/>
<dbReference type="InterPro" id="IPR036691">
    <property type="entry name" value="Endo/exonu/phosph_ase_sf"/>
</dbReference>
<dbReference type="CDD" id="cd09078">
    <property type="entry name" value="nSMase"/>
    <property type="match status" value="1"/>
</dbReference>
<evidence type="ECO:0000313" key="6">
    <source>
        <dbReference type="Proteomes" id="UP000237082"/>
    </source>
</evidence>
<keyword evidence="1 3" id="KW-0732">Signal</keyword>
<dbReference type="InterPro" id="IPR017766">
    <property type="entry name" value="Sphingomyelinase/PLipase_C"/>
</dbReference>
<sequence>MKIRKVLLGAALAWTAAAVAAPPEALRLSTWNAMLLPQALYPNYGQMRRVELMAASRIAQDQDVMVFQELQDNAASERLLSLLKPRFPYQTPVIGRTRQGWDGSEGWNALKPEDGGVAIVSRWPIAEKRQYLFQTPGCSWDGQALKGFAYAKINADGRIFHVIGTHLQSEDSGCANHGDIAVRQAQLREMANWIQARHLPPEETVIVAGDMNTDRNKSAEYRALLDILNADEPRYAGMPYSFDTAGNGIALERYGARTGDAPEYLDYILLLKGHRQLAAWHNQALDAASPQWTVQSAVAKQTFAYADFSDHYPVQAFAWADASVPRRSLTAQPGSYRGVTLQNLANGRYARAADANDGWLKTDAAVPGASSRFNLSNNFSMRDNGCIRSGEYVRLERADRPGWFWTWWGAPGANQYAYYTAQGPLNRSAELRLVNYSRPDGCLQDGDVVSFKDWARAADYYLTAWPSGGHADQLYLWQAAAGAGERFRVSLSEPPRYLDWSAGLLDAKRRESRRASPGKLSGRGV</sequence>
<dbReference type="Proteomes" id="UP000237082">
    <property type="component" value="Unassembled WGS sequence"/>
</dbReference>
<evidence type="ECO:0000256" key="3">
    <source>
        <dbReference type="SAM" id="SignalP"/>
    </source>
</evidence>
<dbReference type="InterPro" id="IPR038772">
    <property type="entry name" value="Sph/SMPD2-like"/>
</dbReference>
<dbReference type="InterPro" id="IPR005135">
    <property type="entry name" value="Endo/exonuclease/phosphatase"/>
</dbReference>
<protein>
    <submittedName>
        <fullName evidence="5">Sphingomyelin phosphodiesterase</fullName>
    </submittedName>
</protein>
<name>A0A2S5DG10_9NEIS</name>
<dbReference type="SUPFAM" id="SSF56219">
    <property type="entry name" value="DNase I-like"/>
    <property type="match status" value="1"/>
</dbReference>
<feature type="domain" description="Endonuclease/exonuclease/phosphatase" evidence="4">
    <location>
        <begin position="60"/>
        <end position="311"/>
    </location>
</feature>
<keyword evidence="2" id="KW-0378">Hydrolase</keyword>
<proteinExistence type="predicted"/>
<organism evidence="5 6">
    <name type="scientific">Chromobacterium alticapitis</name>
    <dbReference type="NCBI Taxonomy" id="2073169"/>
    <lineage>
        <taxon>Bacteria</taxon>
        <taxon>Pseudomonadati</taxon>
        <taxon>Pseudomonadota</taxon>
        <taxon>Betaproteobacteria</taxon>
        <taxon>Neisseriales</taxon>
        <taxon>Chromobacteriaceae</taxon>
        <taxon>Chromobacterium</taxon>
    </lineage>
</organism>
<evidence type="ECO:0000256" key="2">
    <source>
        <dbReference type="ARBA" id="ARBA00022801"/>
    </source>
</evidence>
<dbReference type="Gene3D" id="3.60.10.10">
    <property type="entry name" value="Endonuclease/exonuclease/phosphatase"/>
    <property type="match status" value="1"/>
</dbReference>